<evidence type="ECO:0000256" key="1">
    <source>
        <dbReference type="ARBA" id="ARBA00000885"/>
    </source>
</evidence>
<accession>A0A9W7B3X0</accession>
<feature type="domain" description="HECT" evidence="8">
    <location>
        <begin position="22"/>
        <end position="357"/>
    </location>
</feature>
<dbReference type="EMBL" id="BLQM01000334">
    <property type="protein sequence ID" value="GMH83796.1"/>
    <property type="molecule type" value="Genomic_DNA"/>
</dbReference>
<dbReference type="FunFam" id="3.90.1750.10:FF:000003">
    <property type="entry name" value="E3 ubiquitin-protein ligase UPL1"/>
    <property type="match status" value="1"/>
</dbReference>
<evidence type="ECO:0000313" key="10">
    <source>
        <dbReference type="Proteomes" id="UP001162640"/>
    </source>
</evidence>
<comment type="caution">
    <text evidence="9">The sequence shown here is derived from an EMBL/GenBank/DDBJ whole genome shotgun (WGS) entry which is preliminary data.</text>
</comment>
<evidence type="ECO:0000256" key="4">
    <source>
        <dbReference type="ARBA" id="ARBA00022679"/>
    </source>
</evidence>
<dbReference type="AlphaFoldDB" id="A0A9W7B3X0"/>
<evidence type="ECO:0000256" key="2">
    <source>
        <dbReference type="ARBA" id="ARBA00004906"/>
    </source>
</evidence>
<reference evidence="10" key="1">
    <citation type="journal article" date="2023" name="Commun. Biol.">
        <title>Genome analysis of Parmales, the sister group of diatoms, reveals the evolutionary specialization of diatoms from phago-mixotrophs to photoautotrophs.</title>
        <authorList>
            <person name="Ban H."/>
            <person name="Sato S."/>
            <person name="Yoshikawa S."/>
            <person name="Yamada K."/>
            <person name="Nakamura Y."/>
            <person name="Ichinomiya M."/>
            <person name="Sato N."/>
            <person name="Blanc-Mathieu R."/>
            <person name="Endo H."/>
            <person name="Kuwata A."/>
            <person name="Ogata H."/>
        </authorList>
    </citation>
    <scope>NUCLEOTIDE SEQUENCE [LARGE SCALE GENOMIC DNA]</scope>
</reference>
<dbReference type="Gene3D" id="3.30.2160.10">
    <property type="entry name" value="Hect, E3 ligase catalytic domain"/>
    <property type="match status" value="1"/>
</dbReference>
<evidence type="ECO:0000313" key="9">
    <source>
        <dbReference type="EMBL" id="GMH83796.1"/>
    </source>
</evidence>
<dbReference type="InterPro" id="IPR050409">
    <property type="entry name" value="E3_ubiq-protein_ligase"/>
</dbReference>
<dbReference type="PANTHER" id="PTHR11254">
    <property type="entry name" value="HECT DOMAIN UBIQUITIN-PROTEIN LIGASE"/>
    <property type="match status" value="1"/>
</dbReference>
<feature type="non-terminal residue" evidence="9">
    <location>
        <position position="1"/>
    </location>
</feature>
<evidence type="ECO:0000259" key="8">
    <source>
        <dbReference type="PROSITE" id="PS50237"/>
    </source>
</evidence>
<dbReference type="InterPro" id="IPR035983">
    <property type="entry name" value="Hect_E3_ubiquitin_ligase"/>
</dbReference>
<dbReference type="GO" id="GO:0000209">
    <property type="term" value="P:protein polyubiquitination"/>
    <property type="evidence" value="ECO:0007669"/>
    <property type="project" value="TreeGrafter"/>
</dbReference>
<dbReference type="SMART" id="SM00119">
    <property type="entry name" value="HECTc"/>
    <property type="match status" value="1"/>
</dbReference>
<comment type="pathway">
    <text evidence="2">Protein modification; protein ubiquitination.</text>
</comment>
<dbReference type="FunFam" id="3.30.2410.10:FF:000009">
    <property type="entry name" value="Probable E3 ubiquitin-protein ligase HECTD2"/>
    <property type="match status" value="1"/>
</dbReference>
<dbReference type="Gene3D" id="3.90.1750.10">
    <property type="entry name" value="Hect, E3 ligase catalytic domains"/>
    <property type="match status" value="1"/>
</dbReference>
<dbReference type="FunFam" id="3.30.2160.10:FF:000001">
    <property type="entry name" value="E3 ubiquitin-protein ligase NEDD4-like"/>
    <property type="match status" value="1"/>
</dbReference>
<dbReference type="PANTHER" id="PTHR11254:SF67">
    <property type="entry name" value="E3 UBIQUITIN-PROTEIN LIGASE HUWE1"/>
    <property type="match status" value="1"/>
</dbReference>
<dbReference type="InterPro" id="IPR000569">
    <property type="entry name" value="HECT_dom"/>
</dbReference>
<comment type="catalytic activity">
    <reaction evidence="1">
        <text>S-ubiquitinyl-[E2 ubiquitin-conjugating enzyme]-L-cysteine + [acceptor protein]-L-lysine = [E2 ubiquitin-conjugating enzyme]-L-cysteine + N(6)-ubiquitinyl-[acceptor protein]-L-lysine.</text>
        <dbReference type="EC" id="2.3.2.26"/>
    </reaction>
</comment>
<gene>
    <name evidence="9" type="ORF">TL16_g09717</name>
</gene>
<protein>
    <recommendedName>
        <fullName evidence="3">HECT-type E3 ubiquitin transferase</fullName>
        <ecNumber evidence="3">2.3.2.26</ecNumber>
    </recommendedName>
</protein>
<dbReference type="PROSITE" id="PS50237">
    <property type="entry name" value="HECT"/>
    <property type="match status" value="1"/>
</dbReference>
<proteinExistence type="inferred from homology"/>
<name>A0A9W7B3X0_9STRA</name>
<dbReference type="Gene3D" id="3.30.2410.10">
    <property type="entry name" value="Hect, E3 ligase catalytic domain"/>
    <property type="match status" value="1"/>
</dbReference>
<dbReference type="SUPFAM" id="SSF56204">
    <property type="entry name" value="Hect, E3 ligase catalytic domain"/>
    <property type="match status" value="1"/>
</dbReference>
<evidence type="ECO:0000256" key="3">
    <source>
        <dbReference type="ARBA" id="ARBA00012485"/>
    </source>
</evidence>
<comment type="similarity">
    <text evidence="6">Belongs to the UPL family. TOM1/PTR1 subfamily.</text>
</comment>
<evidence type="ECO:0000256" key="5">
    <source>
        <dbReference type="ARBA" id="ARBA00022786"/>
    </source>
</evidence>
<dbReference type="GO" id="GO:0061630">
    <property type="term" value="F:ubiquitin protein ligase activity"/>
    <property type="evidence" value="ECO:0007669"/>
    <property type="project" value="UniProtKB-EC"/>
</dbReference>
<evidence type="ECO:0000256" key="6">
    <source>
        <dbReference type="ARBA" id="ARBA00034494"/>
    </source>
</evidence>
<keyword evidence="4" id="KW-0808">Transferase</keyword>
<sequence length="357" mass="40446">VRLNVRRDHIFEDSYHQLRLRSAEEMRGRLSVNFAGEEGVDAGGVSREFYAVLAREMFNPNYALFVASQDGCTFSPNENSYINGDHLSYFKFIGRIVGKAICDGFLLDAHFTRSFYKHCLGDSVDHHDMQAVDPEYYKNLKSILNYNLEDLGLELTFSDEKESFGRMTVRDLIPKGRTIAVTEQNKGEYVKAVCENRLTNSIRSQLDAFLTGLHELVDKDLLALFNARELELLISGMPRIDIDDLRANTEYNGGYKATDRIVGWFWKIVGEMTENEKAQFVMFFSGSSKVPLEGFAALQGMRGIQKFSLNKAFDRNSLPAAHTCFNSIDLPDYESVEILKEKLMYAVNEGATGFGFA</sequence>
<dbReference type="Proteomes" id="UP001162640">
    <property type="component" value="Unassembled WGS sequence"/>
</dbReference>
<feature type="non-terminal residue" evidence="9">
    <location>
        <position position="357"/>
    </location>
</feature>
<dbReference type="EC" id="2.3.2.26" evidence="3"/>
<dbReference type="GO" id="GO:0005737">
    <property type="term" value="C:cytoplasm"/>
    <property type="evidence" value="ECO:0007669"/>
    <property type="project" value="TreeGrafter"/>
</dbReference>
<dbReference type="GO" id="GO:0006511">
    <property type="term" value="P:ubiquitin-dependent protein catabolic process"/>
    <property type="evidence" value="ECO:0007669"/>
    <property type="project" value="TreeGrafter"/>
</dbReference>
<keyword evidence="5 7" id="KW-0833">Ubl conjugation pathway</keyword>
<evidence type="ECO:0000256" key="7">
    <source>
        <dbReference type="PROSITE-ProRule" id="PRU00104"/>
    </source>
</evidence>
<dbReference type="CDD" id="cd00078">
    <property type="entry name" value="HECTc"/>
    <property type="match status" value="1"/>
</dbReference>
<dbReference type="Pfam" id="PF00632">
    <property type="entry name" value="HECT"/>
    <property type="match status" value="1"/>
</dbReference>
<feature type="active site" description="Glycyl thioester intermediate" evidence="7">
    <location>
        <position position="324"/>
    </location>
</feature>
<organism evidence="9 10">
    <name type="scientific">Triparma laevis f. inornata</name>
    <dbReference type="NCBI Taxonomy" id="1714386"/>
    <lineage>
        <taxon>Eukaryota</taxon>
        <taxon>Sar</taxon>
        <taxon>Stramenopiles</taxon>
        <taxon>Ochrophyta</taxon>
        <taxon>Bolidophyceae</taxon>
        <taxon>Parmales</taxon>
        <taxon>Triparmaceae</taxon>
        <taxon>Triparma</taxon>
    </lineage>
</organism>